<dbReference type="GO" id="GO:0005615">
    <property type="term" value="C:extracellular space"/>
    <property type="evidence" value="ECO:0007669"/>
    <property type="project" value="TreeGrafter"/>
</dbReference>
<evidence type="ECO:0000259" key="3">
    <source>
        <dbReference type="PROSITE" id="PS50213"/>
    </source>
</evidence>
<feature type="compositionally biased region" description="Basic and acidic residues" evidence="1">
    <location>
        <begin position="730"/>
        <end position="752"/>
    </location>
</feature>
<dbReference type="EMBL" id="VCGU01000459">
    <property type="protein sequence ID" value="TRY61331.1"/>
    <property type="molecule type" value="Genomic_DNA"/>
</dbReference>
<feature type="domain" description="FAS1" evidence="3">
    <location>
        <begin position="517"/>
        <end position="663"/>
    </location>
</feature>
<dbReference type="InterPro" id="IPR000782">
    <property type="entry name" value="FAS1_domain"/>
</dbReference>
<feature type="region of interest" description="Disordered" evidence="1">
    <location>
        <begin position="730"/>
        <end position="765"/>
    </location>
</feature>
<feature type="region of interest" description="Disordered" evidence="1">
    <location>
        <begin position="680"/>
        <end position="710"/>
    </location>
</feature>
<feature type="compositionally biased region" description="Acidic residues" evidence="1">
    <location>
        <begin position="683"/>
        <end position="692"/>
    </location>
</feature>
<evidence type="ECO:0000313" key="5">
    <source>
        <dbReference type="Proteomes" id="UP000318571"/>
    </source>
</evidence>
<dbReference type="OrthoDB" id="286301at2759"/>
<feature type="compositionally biased region" description="Low complexity" evidence="1">
    <location>
        <begin position="239"/>
        <end position="253"/>
    </location>
</feature>
<accession>A0A553N7C0</accession>
<dbReference type="AlphaFoldDB" id="A0A553N7C0"/>
<dbReference type="InterPro" id="IPR050904">
    <property type="entry name" value="Adhesion/Biosynth-related"/>
</dbReference>
<dbReference type="Pfam" id="PF02469">
    <property type="entry name" value="Fasciclin"/>
    <property type="match status" value="3"/>
</dbReference>
<proteinExistence type="predicted"/>
<sequence length="803" mass="90416">MRAWTIFVLLLFGYAVLARPNPEESENMAIDQEDNLKEAIEGPAKELPVIPDSEKLPVWELPMEHRHNVQGSLTLPNTMDIEPSVYDQLGVDLFFSMWFVFLNNDVNISDEPFTILAPINSSKTTPETLLKNEALAEEVIANHIVLGEEVKPESLIKNVDKLTIGGLPLKFKIDKNGELWVNEAKIIGWTKVKNGVIFAVDDYLFTKDIKDKLDKDASSEEVLNNEISQDIENGKTKAKTTTKTPTTTTTTTTTKTTTTTTTVTTTTVSTTTTTTTPFIPPDHWVKHEKCHPVGDNGPLFKSIVVCVEEFVDPATLDGNVDTNKVVRKSEIVQAPQLRTVNEDNESKLPAFLQDIVDVLSVLRFGSNDFLEYIQNDAISQDISDDTNYTAIIPFDEAFRAWTPIDWGFNPFRVDNFIHDTLLNHFIVGSVDQNTVENGAQFKTVGGKDITFSRVDGKLRVNDIELVEGGTPVPHGALLFINELLFVDNEMVKELEQDHGYLESGPLVIEPWSESQFLSHVYSFIEGSEEYTYMTEYMNSTPEIGEFAPGFTPTKLEDGYTYFVPRDDAFWRLFVKDATAPDPFRLDDKFRLETLKSHLVAARTFPKDVEVGHILTTTSGKTLTVIEKTGENITFNDGRQEIHTIGKGEFVYNLGTIFYVDKVLFTEASDVVAVMEQFANEDKESVEEDEPVEDFSPTTDDAVDNENESRTTGPVKELLFNYEAVNALSREEPLKEDLEMEQPRKNRKDTTKEGEEESVDVSTGEVNFPVFEDPKNLETKIMFVNNQKIAIIRQKDREARAQGT</sequence>
<comment type="caution">
    <text evidence="4">The sequence shown here is derived from an EMBL/GenBank/DDBJ whole genome shotgun (WGS) entry which is preliminary data.</text>
</comment>
<organism evidence="4 5">
    <name type="scientific">Tigriopus californicus</name>
    <name type="common">Marine copepod</name>
    <dbReference type="NCBI Taxonomy" id="6832"/>
    <lineage>
        <taxon>Eukaryota</taxon>
        <taxon>Metazoa</taxon>
        <taxon>Ecdysozoa</taxon>
        <taxon>Arthropoda</taxon>
        <taxon>Crustacea</taxon>
        <taxon>Multicrustacea</taxon>
        <taxon>Hexanauplia</taxon>
        <taxon>Copepoda</taxon>
        <taxon>Harpacticoida</taxon>
        <taxon>Harpacticidae</taxon>
        <taxon>Tigriopus</taxon>
    </lineage>
</organism>
<protein>
    <recommendedName>
        <fullName evidence="3">FAS1 domain-containing protein</fullName>
    </recommendedName>
</protein>
<dbReference type="GO" id="GO:0007155">
    <property type="term" value="P:cell adhesion"/>
    <property type="evidence" value="ECO:0007669"/>
    <property type="project" value="TreeGrafter"/>
</dbReference>
<dbReference type="PANTHER" id="PTHR10900:SF124">
    <property type="entry name" value="FI05614P"/>
    <property type="match status" value="1"/>
</dbReference>
<feature type="signal peptide" evidence="2">
    <location>
        <begin position="1"/>
        <end position="18"/>
    </location>
</feature>
<dbReference type="Proteomes" id="UP000318571">
    <property type="component" value="Chromosome 8"/>
</dbReference>
<evidence type="ECO:0000256" key="2">
    <source>
        <dbReference type="SAM" id="SignalP"/>
    </source>
</evidence>
<feature type="chain" id="PRO_5022085607" description="FAS1 domain-containing protein" evidence="2">
    <location>
        <begin position="19"/>
        <end position="803"/>
    </location>
</feature>
<gene>
    <name evidence="4" type="ORF">TCAL_01493</name>
</gene>
<dbReference type="PROSITE" id="PS50213">
    <property type="entry name" value="FAS1"/>
    <property type="match status" value="2"/>
</dbReference>
<reference evidence="4 5" key="1">
    <citation type="journal article" date="2018" name="Nat. Ecol. Evol.">
        <title>Genomic signatures of mitonuclear coevolution across populations of Tigriopus californicus.</title>
        <authorList>
            <person name="Barreto F.S."/>
            <person name="Watson E.T."/>
            <person name="Lima T.G."/>
            <person name="Willett C.S."/>
            <person name="Edmands S."/>
            <person name="Li W."/>
            <person name="Burton R.S."/>
        </authorList>
    </citation>
    <scope>NUCLEOTIDE SEQUENCE [LARGE SCALE GENOMIC DNA]</scope>
    <source>
        <strain evidence="4 5">San Diego</strain>
    </source>
</reference>
<dbReference type="OMA" id="TDHAFQR"/>
<dbReference type="PANTHER" id="PTHR10900">
    <property type="entry name" value="PERIOSTIN-RELATED"/>
    <property type="match status" value="1"/>
</dbReference>
<dbReference type="Gene3D" id="2.30.180.10">
    <property type="entry name" value="FAS1 domain"/>
    <property type="match status" value="3"/>
</dbReference>
<dbReference type="GO" id="GO:0050839">
    <property type="term" value="F:cell adhesion molecule binding"/>
    <property type="evidence" value="ECO:0007669"/>
    <property type="project" value="TreeGrafter"/>
</dbReference>
<dbReference type="InterPro" id="IPR036378">
    <property type="entry name" value="FAS1_dom_sf"/>
</dbReference>
<name>A0A553N7C0_TIGCA</name>
<dbReference type="SMART" id="SM00554">
    <property type="entry name" value="FAS1"/>
    <property type="match status" value="3"/>
</dbReference>
<evidence type="ECO:0000256" key="1">
    <source>
        <dbReference type="SAM" id="MobiDB-lite"/>
    </source>
</evidence>
<evidence type="ECO:0000313" key="4">
    <source>
        <dbReference type="EMBL" id="TRY61331.1"/>
    </source>
</evidence>
<keyword evidence="5" id="KW-1185">Reference proteome</keyword>
<dbReference type="GO" id="GO:0031012">
    <property type="term" value="C:extracellular matrix"/>
    <property type="evidence" value="ECO:0007669"/>
    <property type="project" value="TreeGrafter"/>
</dbReference>
<dbReference type="SUPFAM" id="SSF82153">
    <property type="entry name" value="FAS1 domain"/>
    <property type="match status" value="3"/>
</dbReference>
<dbReference type="GO" id="GO:0030198">
    <property type="term" value="P:extracellular matrix organization"/>
    <property type="evidence" value="ECO:0007669"/>
    <property type="project" value="TreeGrafter"/>
</dbReference>
<keyword evidence="2" id="KW-0732">Signal</keyword>
<feature type="region of interest" description="Disordered" evidence="1">
    <location>
        <begin position="234"/>
        <end position="253"/>
    </location>
</feature>
<feature type="domain" description="FAS1" evidence="3">
    <location>
        <begin position="353"/>
        <end position="484"/>
    </location>
</feature>